<dbReference type="SUPFAM" id="SSF81296">
    <property type="entry name" value="E set domains"/>
    <property type="match status" value="1"/>
</dbReference>
<evidence type="ECO:0000256" key="1">
    <source>
        <dbReference type="PROSITE-ProRule" id="PRU00087"/>
    </source>
</evidence>
<organism evidence="2 3">
    <name type="scientific">Fistulifera solaris</name>
    <name type="common">Oleaginous diatom</name>
    <dbReference type="NCBI Taxonomy" id="1519565"/>
    <lineage>
        <taxon>Eukaryota</taxon>
        <taxon>Sar</taxon>
        <taxon>Stramenopiles</taxon>
        <taxon>Ochrophyta</taxon>
        <taxon>Bacillariophyta</taxon>
        <taxon>Bacillariophyceae</taxon>
        <taxon>Bacillariophycidae</taxon>
        <taxon>Naviculales</taxon>
        <taxon>Naviculaceae</taxon>
        <taxon>Fistulifera</taxon>
    </lineage>
</organism>
<evidence type="ECO:0000313" key="3">
    <source>
        <dbReference type="Proteomes" id="UP000198406"/>
    </source>
</evidence>
<dbReference type="Proteomes" id="UP000198406">
    <property type="component" value="Unassembled WGS sequence"/>
</dbReference>
<proteinExistence type="predicted"/>
<protein>
    <submittedName>
        <fullName evidence="2">Uncharacterized protein</fullName>
    </submittedName>
</protein>
<keyword evidence="3" id="KW-1185">Reference proteome</keyword>
<gene>
    <name evidence="2" type="ORF">FisN_21Lh031</name>
</gene>
<sequence length="532" mass="59902">MPRRRFFPSALCLLIAIAFFLYRYEFIAENSQARIDARQFDTSFSPPLKAVNDENTLLTVAPNELPGYTGWARPELTDAGRFRIVTEPSSTAIAGQEWEITVECSSCTSDSWFYLRAYGPAIITGTVNSESPGRYRLRFLPIDPGIYTVEVVLTFSAVPSLTDFPLQDTTKVPNYEGYLLPGFPIFLTVQGNTPPRETQLPYCTIDQLTTTNHHLSPTTRARWKLIDSIRSSTHTKTVPGVDTIQLGAYQQSFQGLGLRFSYERTDCRIVGVPDAKFHPIEDCIASLFKPLHIILIGDSVMRLQRSVLEGWMKQMIDSGQAKITFYELYGGTLRSERLSGPKISTIPQEHASSNEQKIVLFNSGLHDIHRLCGDEWKDDRSTYLNDSELQQSCVYMYQIALDILFTSVLQIPQVDLFVFQTTTAGWPKYGNYGVSWSPIDGQGLPLDAGFVERFNHIAIAYISKMKQGGAYSTFHVMDGYWVSLPRPDNREISKKADIGKKLSHPGHEVTYAMVRFFSMMVLQTICPAVLPA</sequence>
<dbReference type="OrthoDB" id="45213at2759"/>
<name>A0A1Z5KJT6_FISSO</name>
<accession>A0A1Z5KJT6</accession>
<dbReference type="InterPro" id="IPR014756">
    <property type="entry name" value="Ig_E-set"/>
</dbReference>
<dbReference type="AlphaFoldDB" id="A0A1Z5KJT6"/>
<comment type="caution">
    <text evidence="2">The sequence shown here is derived from an EMBL/GenBank/DDBJ whole genome shotgun (WGS) entry which is preliminary data.</text>
</comment>
<reference evidence="2 3" key="1">
    <citation type="journal article" date="2015" name="Plant Cell">
        <title>Oil accumulation by the oleaginous diatom Fistulifera solaris as revealed by the genome and transcriptome.</title>
        <authorList>
            <person name="Tanaka T."/>
            <person name="Maeda Y."/>
            <person name="Veluchamy A."/>
            <person name="Tanaka M."/>
            <person name="Abida H."/>
            <person name="Marechal E."/>
            <person name="Bowler C."/>
            <person name="Muto M."/>
            <person name="Sunaga Y."/>
            <person name="Tanaka M."/>
            <person name="Yoshino T."/>
            <person name="Taniguchi T."/>
            <person name="Fukuda Y."/>
            <person name="Nemoto M."/>
            <person name="Matsumoto M."/>
            <person name="Wong P.S."/>
            <person name="Aburatani S."/>
            <person name="Fujibuchi W."/>
        </authorList>
    </citation>
    <scope>NUCLEOTIDE SEQUENCE [LARGE SCALE GENOMIC DNA]</scope>
    <source>
        <strain evidence="2 3">JPCC DA0580</strain>
    </source>
</reference>
<feature type="repeat" description="Filamin" evidence="1">
    <location>
        <begin position="74"/>
        <end position="170"/>
    </location>
</feature>
<dbReference type="EMBL" id="BDSP01000248">
    <property type="protein sequence ID" value="GAX26563.1"/>
    <property type="molecule type" value="Genomic_DNA"/>
</dbReference>
<dbReference type="PROSITE" id="PS50194">
    <property type="entry name" value="FILAMIN_REPEAT"/>
    <property type="match status" value="1"/>
</dbReference>
<evidence type="ECO:0000313" key="2">
    <source>
        <dbReference type="EMBL" id="GAX26563.1"/>
    </source>
</evidence>
<dbReference type="InParanoid" id="A0A1Z5KJT6"/>
<dbReference type="InterPro" id="IPR017868">
    <property type="entry name" value="Filamin/ABP280_repeat-like"/>
</dbReference>